<dbReference type="Pfam" id="PF13581">
    <property type="entry name" value="HATPase_c_2"/>
    <property type="match status" value="1"/>
</dbReference>
<keyword evidence="6" id="KW-0472">Membrane</keyword>
<feature type="transmembrane region" description="Helical" evidence="6">
    <location>
        <begin position="393"/>
        <end position="417"/>
    </location>
</feature>
<dbReference type="InterPro" id="IPR003594">
    <property type="entry name" value="HATPase_dom"/>
</dbReference>
<feature type="transmembrane region" description="Helical" evidence="6">
    <location>
        <begin position="173"/>
        <end position="197"/>
    </location>
</feature>
<gene>
    <name evidence="8" type="ORF">B5F11_08600</name>
</gene>
<sequence length="625" mass="67253">MLIYKASFFRSRMHGRFLLSVRIAINTNIRPVKGKISLNKCSTESPAAFMRQDGRFLHGVFSRFLFPTVLSVLGGTVNVMVDSAIVGNMMGAQALAAINLCGPIFLLCSTAGSLLGSGAGLLAAAQIGRGESERSCVCYTLCVALQFLFGFLLTIGGLLFLRPVVRLLGADDTLFAMALSYARIAFWGAPVKCLLYVPFNFLRLDGKPAMVSVSLLAMTALNGVLDYLLIKVGWGLAGASLASVLATCLGVAVGFVCLHGGSFRLIVPHGGASILRELLVLGTPPALNNLLSVVRMILLNRILMAAGGSGFVAIFTVVGSVSDFTLCVISGVPQTASPLVGIYSSERNNPGMRLLVRMQLCYGGVLIGGMAAAIILAHGLICTLFGLTQTAQAVWALRLFALSLPMAMLCSILIFFYNASGQVPLANVVTVCRVLLFAVIPAFVLSRAGFPVWWFFPLSELLTLAALFVALWRKARLDTLRSPILLLDEAYDRMGKVIDFSVEARADAVGRAAELIGGFCEQNNLTARQTMAVSLSIEEMLTIMMKHCFKEQSQATVDVRVFVIQGEVGLRIRNAGKQFNPIDYYQAHQAADEMGEALGIRMILKLAQSVCYQRTFGVNTLTILL</sequence>
<accession>A0A1Y4N3G9</accession>
<feature type="transmembrane region" description="Helical" evidence="6">
    <location>
        <begin position="424"/>
        <end position="446"/>
    </location>
</feature>
<dbReference type="EMBL" id="NFKP01000009">
    <property type="protein sequence ID" value="OUP69403.1"/>
    <property type="molecule type" value="Genomic_DNA"/>
</dbReference>
<protein>
    <recommendedName>
        <fullName evidence="3">Probable multidrug resistance protein NorM</fullName>
    </recommendedName>
    <alternativeName>
        <fullName evidence="5">Multidrug-efflux transporter</fullName>
    </alternativeName>
</protein>
<evidence type="ECO:0000256" key="1">
    <source>
        <dbReference type="ARBA" id="ARBA00003408"/>
    </source>
</evidence>
<name>A0A1Y4N3G9_9FIRM</name>
<dbReference type="PANTHER" id="PTHR43298:SF2">
    <property type="entry name" value="FMN_FAD EXPORTER YEEO-RELATED"/>
    <property type="match status" value="1"/>
</dbReference>
<keyword evidence="6" id="KW-1133">Transmembrane helix</keyword>
<organism evidence="8 9">
    <name type="scientific">Anaerotruncus colihominis</name>
    <dbReference type="NCBI Taxonomy" id="169435"/>
    <lineage>
        <taxon>Bacteria</taxon>
        <taxon>Bacillati</taxon>
        <taxon>Bacillota</taxon>
        <taxon>Clostridia</taxon>
        <taxon>Eubacteriales</taxon>
        <taxon>Oscillospiraceae</taxon>
        <taxon>Anaerotruncus</taxon>
    </lineage>
</organism>
<dbReference type="Gene3D" id="3.30.565.10">
    <property type="entry name" value="Histidine kinase-like ATPase, C-terminal domain"/>
    <property type="match status" value="1"/>
</dbReference>
<feature type="transmembrane region" description="Helical" evidence="6">
    <location>
        <begin position="236"/>
        <end position="258"/>
    </location>
</feature>
<dbReference type="GO" id="GO:0015297">
    <property type="term" value="F:antiporter activity"/>
    <property type="evidence" value="ECO:0007669"/>
    <property type="project" value="InterPro"/>
</dbReference>
<reference evidence="9" key="1">
    <citation type="submission" date="2017-04" db="EMBL/GenBank/DDBJ databases">
        <title>Function of individual gut microbiota members based on whole genome sequencing of pure cultures obtained from chicken caecum.</title>
        <authorList>
            <person name="Medvecky M."/>
            <person name="Cejkova D."/>
            <person name="Polansky O."/>
            <person name="Karasova D."/>
            <person name="Kubasova T."/>
            <person name="Cizek A."/>
            <person name="Rychlik I."/>
        </authorList>
    </citation>
    <scope>NUCLEOTIDE SEQUENCE [LARGE SCALE GENOMIC DNA]</scope>
    <source>
        <strain evidence="9">An175</strain>
    </source>
</reference>
<keyword evidence="6" id="KW-0812">Transmembrane</keyword>
<comment type="caution">
    <text evidence="8">The sequence shown here is derived from an EMBL/GenBank/DDBJ whole genome shotgun (WGS) entry which is preliminary data.</text>
</comment>
<feature type="domain" description="Histidine kinase/HSP90-like ATPase" evidence="7">
    <location>
        <begin position="503"/>
        <end position="623"/>
    </location>
</feature>
<dbReference type="InterPro" id="IPR050222">
    <property type="entry name" value="MATE_MdtK"/>
</dbReference>
<dbReference type="GO" id="GO:0042910">
    <property type="term" value="F:xenobiotic transmembrane transporter activity"/>
    <property type="evidence" value="ECO:0007669"/>
    <property type="project" value="InterPro"/>
</dbReference>
<feature type="transmembrane region" description="Helical" evidence="6">
    <location>
        <begin position="364"/>
        <end position="387"/>
    </location>
</feature>
<evidence type="ECO:0000256" key="5">
    <source>
        <dbReference type="ARBA" id="ARBA00031636"/>
    </source>
</evidence>
<feature type="transmembrane region" description="Helical" evidence="6">
    <location>
        <begin position="209"/>
        <end position="230"/>
    </location>
</feature>
<comment type="similarity">
    <text evidence="2">Belongs to the multi antimicrobial extrusion (MATE) (TC 2.A.66.1) family.</text>
</comment>
<evidence type="ECO:0000259" key="7">
    <source>
        <dbReference type="Pfam" id="PF13581"/>
    </source>
</evidence>
<feature type="transmembrane region" description="Helical" evidence="6">
    <location>
        <begin position="452"/>
        <end position="472"/>
    </location>
</feature>
<evidence type="ECO:0000256" key="3">
    <source>
        <dbReference type="ARBA" id="ARBA00020268"/>
    </source>
</evidence>
<comment type="function">
    <text evidence="1">Multidrug efflux pump.</text>
</comment>
<evidence type="ECO:0000313" key="9">
    <source>
        <dbReference type="Proteomes" id="UP000196386"/>
    </source>
</evidence>
<feature type="transmembrane region" description="Helical" evidence="6">
    <location>
        <begin position="60"/>
        <end position="81"/>
    </location>
</feature>
<dbReference type="Proteomes" id="UP000196386">
    <property type="component" value="Unassembled WGS sequence"/>
</dbReference>
<dbReference type="Pfam" id="PF01554">
    <property type="entry name" value="MatE"/>
    <property type="match status" value="1"/>
</dbReference>
<dbReference type="PANTHER" id="PTHR43298">
    <property type="entry name" value="MULTIDRUG RESISTANCE PROTEIN NORM-RELATED"/>
    <property type="match status" value="1"/>
</dbReference>
<evidence type="ECO:0000256" key="6">
    <source>
        <dbReference type="SAM" id="Phobius"/>
    </source>
</evidence>
<keyword evidence="4" id="KW-0813">Transport</keyword>
<proteinExistence type="inferred from homology"/>
<dbReference type="InterPro" id="IPR036890">
    <property type="entry name" value="HATPase_C_sf"/>
</dbReference>
<feature type="transmembrane region" description="Helical" evidence="6">
    <location>
        <begin position="324"/>
        <end position="343"/>
    </location>
</feature>
<feature type="transmembrane region" description="Helical" evidence="6">
    <location>
        <begin position="136"/>
        <end position="161"/>
    </location>
</feature>
<evidence type="ECO:0000256" key="2">
    <source>
        <dbReference type="ARBA" id="ARBA00010199"/>
    </source>
</evidence>
<feature type="transmembrane region" description="Helical" evidence="6">
    <location>
        <begin position="93"/>
        <end position="124"/>
    </location>
</feature>
<dbReference type="GO" id="GO:0005886">
    <property type="term" value="C:plasma membrane"/>
    <property type="evidence" value="ECO:0007669"/>
    <property type="project" value="TreeGrafter"/>
</dbReference>
<dbReference type="AlphaFoldDB" id="A0A1Y4N3G9"/>
<evidence type="ECO:0000313" key="8">
    <source>
        <dbReference type="EMBL" id="OUP69403.1"/>
    </source>
</evidence>
<evidence type="ECO:0000256" key="4">
    <source>
        <dbReference type="ARBA" id="ARBA00022448"/>
    </source>
</evidence>
<feature type="transmembrane region" description="Helical" evidence="6">
    <location>
        <begin position="298"/>
        <end position="318"/>
    </location>
</feature>
<dbReference type="InterPro" id="IPR002528">
    <property type="entry name" value="MATE_fam"/>
</dbReference>